<feature type="transmembrane region" description="Helical" evidence="1">
    <location>
        <begin position="21"/>
        <end position="41"/>
    </location>
</feature>
<gene>
    <name evidence="2" type="ORF">URODEC1_LOCUS38946</name>
</gene>
<keyword evidence="1" id="KW-1133">Transmembrane helix</keyword>
<name>A0ABC8YWG0_9POAL</name>
<feature type="transmembrane region" description="Helical" evidence="1">
    <location>
        <begin position="87"/>
        <end position="105"/>
    </location>
</feature>
<reference evidence="3" key="1">
    <citation type="submission" date="2024-06" db="EMBL/GenBank/DDBJ databases">
        <authorList>
            <person name="Ryan C."/>
        </authorList>
    </citation>
    <scope>NUCLEOTIDE SEQUENCE [LARGE SCALE GENOMIC DNA]</scope>
</reference>
<feature type="transmembrane region" description="Helical" evidence="1">
    <location>
        <begin position="53"/>
        <end position="75"/>
    </location>
</feature>
<keyword evidence="3" id="KW-1185">Reference proteome</keyword>
<sequence length="106" mass="10275">MAAGREGEATGGAPKLPQAAAFGHGLLGLGAASTAITLAVIEPPPCLDKNGYFLVLSGLFFAGMTQVAASVGTAAAGRRHVAGTTKLVVCASLVVAAGLTAASLLL</sequence>
<evidence type="ECO:0000313" key="2">
    <source>
        <dbReference type="EMBL" id="CAL4951473.1"/>
    </source>
</evidence>
<dbReference type="EMBL" id="OZ075127">
    <property type="protein sequence ID" value="CAL4951473.1"/>
    <property type="molecule type" value="Genomic_DNA"/>
</dbReference>
<dbReference type="Proteomes" id="UP001497457">
    <property type="component" value="Chromosome 17b"/>
</dbReference>
<dbReference type="AlphaFoldDB" id="A0ABC8YWG0"/>
<accession>A0ABC8YWG0</accession>
<proteinExistence type="predicted"/>
<keyword evidence="1" id="KW-0472">Membrane</keyword>
<reference evidence="2 3" key="2">
    <citation type="submission" date="2024-10" db="EMBL/GenBank/DDBJ databases">
        <authorList>
            <person name="Ryan C."/>
        </authorList>
    </citation>
    <scope>NUCLEOTIDE SEQUENCE [LARGE SCALE GENOMIC DNA]</scope>
</reference>
<organism evidence="2 3">
    <name type="scientific">Urochloa decumbens</name>
    <dbReference type="NCBI Taxonomy" id="240449"/>
    <lineage>
        <taxon>Eukaryota</taxon>
        <taxon>Viridiplantae</taxon>
        <taxon>Streptophyta</taxon>
        <taxon>Embryophyta</taxon>
        <taxon>Tracheophyta</taxon>
        <taxon>Spermatophyta</taxon>
        <taxon>Magnoliopsida</taxon>
        <taxon>Liliopsida</taxon>
        <taxon>Poales</taxon>
        <taxon>Poaceae</taxon>
        <taxon>PACMAD clade</taxon>
        <taxon>Panicoideae</taxon>
        <taxon>Panicodae</taxon>
        <taxon>Paniceae</taxon>
        <taxon>Melinidinae</taxon>
        <taxon>Urochloa</taxon>
    </lineage>
</organism>
<evidence type="ECO:0000313" key="3">
    <source>
        <dbReference type="Proteomes" id="UP001497457"/>
    </source>
</evidence>
<evidence type="ECO:0000256" key="1">
    <source>
        <dbReference type="SAM" id="Phobius"/>
    </source>
</evidence>
<protein>
    <submittedName>
        <fullName evidence="2">Uncharacterized protein</fullName>
    </submittedName>
</protein>
<keyword evidence="1" id="KW-0812">Transmembrane</keyword>